<dbReference type="Proteomes" id="UP001244341">
    <property type="component" value="Chromosome 11b"/>
</dbReference>
<dbReference type="EMBL" id="CP126218">
    <property type="protein sequence ID" value="WIA20213.1"/>
    <property type="molecule type" value="Genomic_DNA"/>
</dbReference>
<reference evidence="2 3" key="1">
    <citation type="submission" date="2023-05" db="EMBL/GenBank/DDBJ databases">
        <title>A 100% complete, gapless, phased diploid assembly of the Scenedesmus obliquus UTEX 3031 genome.</title>
        <authorList>
            <person name="Biondi T.C."/>
            <person name="Hanschen E.R."/>
            <person name="Kwon T."/>
            <person name="Eng W."/>
            <person name="Kruse C.P.S."/>
            <person name="Koehler S.I."/>
            <person name="Kunde Y."/>
            <person name="Gleasner C.D."/>
            <person name="You Mak K.T."/>
            <person name="Polle J."/>
            <person name="Hovde B.T."/>
            <person name="Starkenburg S.R."/>
        </authorList>
    </citation>
    <scope>NUCLEOTIDE SEQUENCE [LARGE SCALE GENOMIC DNA]</scope>
    <source>
        <strain evidence="2 3">DOE0152z</strain>
    </source>
</reference>
<dbReference type="InterPro" id="IPR040521">
    <property type="entry name" value="KDZ"/>
</dbReference>
<keyword evidence="3" id="KW-1185">Reference proteome</keyword>
<organism evidence="2 3">
    <name type="scientific">Tetradesmus obliquus</name>
    <name type="common">Green alga</name>
    <name type="synonym">Acutodesmus obliquus</name>
    <dbReference type="NCBI Taxonomy" id="3088"/>
    <lineage>
        <taxon>Eukaryota</taxon>
        <taxon>Viridiplantae</taxon>
        <taxon>Chlorophyta</taxon>
        <taxon>core chlorophytes</taxon>
        <taxon>Chlorophyceae</taxon>
        <taxon>CS clade</taxon>
        <taxon>Sphaeropleales</taxon>
        <taxon>Scenedesmaceae</taxon>
        <taxon>Tetradesmus</taxon>
    </lineage>
</organism>
<evidence type="ECO:0000313" key="3">
    <source>
        <dbReference type="Proteomes" id="UP001244341"/>
    </source>
</evidence>
<gene>
    <name evidence="2" type="ORF">OEZ85_006056</name>
</gene>
<accession>A0ABY8UHR8</accession>
<name>A0ABY8UHR8_TETOB</name>
<feature type="region of interest" description="Disordered" evidence="1">
    <location>
        <begin position="134"/>
        <end position="153"/>
    </location>
</feature>
<dbReference type="Pfam" id="PF18758">
    <property type="entry name" value="KDZ"/>
    <property type="match status" value="1"/>
</dbReference>
<evidence type="ECO:0000313" key="2">
    <source>
        <dbReference type="EMBL" id="WIA20213.1"/>
    </source>
</evidence>
<proteinExistence type="predicted"/>
<sequence>MGSTRRVPDNICNGLWAAASDGQQRRQAQQKITGRCVATDARHGGPIAAANLIGSGEHYGYAFHIAAHNLMTSGLQQLHIDIMCQFSGTTRNQSSAGSSDALTEAALHFGRQKRAKQSLLLVQRYKKFKEQETRAEAERQLASLQQTPPQEREQLVRDLHDELRAMARDECTDQQDAS</sequence>
<protein>
    <submittedName>
        <fullName evidence="2">Uncharacterized protein</fullName>
    </submittedName>
</protein>
<evidence type="ECO:0000256" key="1">
    <source>
        <dbReference type="SAM" id="MobiDB-lite"/>
    </source>
</evidence>